<dbReference type="STRING" id="1293890.TALK_00870"/>
<keyword evidence="2" id="KW-1185">Reference proteome</keyword>
<organism evidence="1 2">
    <name type="scientific">Thalassospira alkalitolerans</name>
    <dbReference type="NCBI Taxonomy" id="1293890"/>
    <lineage>
        <taxon>Bacteria</taxon>
        <taxon>Pseudomonadati</taxon>
        <taxon>Pseudomonadota</taxon>
        <taxon>Alphaproteobacteria</taxon>
        <taxon>Rhodospirillales</taxon>
        <taxon>Thalassospiraceae</taxon>
        <taxon>Thalassospira</taxon>
    </lineage>
</organism>
<dbReference type="Proteomes" id="UP000193396">
    <property type="component" value="Unassembled WGS sequence"/>
</dbReference>
<proteinExistence type="predicted"/>
<name>A0A1Y2LFT3_9PROT</name>
<dbReference type="SUPFAM" id="SSF56784">
    <property type="entry name" value="HAD-like"/>
    <property type="match status" value="1"/>
</dbReference>
<reference evidence="1 2" key="1">
    <citation type="submission" date="2014-03" db="EMBL/GenBank/DDBJ databases">
        <title>The draft genome sequence of Thalassospira alkalitolerans JCM 18968.</title>
        <authorList>
            <person name="Lai Q."/>
            <person name="Shao Z."/>
        </authorList>
    </citation>
    <scope>NUCLEOTIDE SEQUENCE [LARGE SCALE GENOMIC DNA]</scope>
    <source>
        <strain evidence="1 2">JCM 18968</strain>
    </source>
</reference>
<comment type="caution">
    <text evidence="1">The sequence shown here is derived from an EMBL/GenBank/DDBJ whole genome shotgun (WGS) entry which is preliminary data.</text>
</comment>
<dbReference type="InterPro" id="IPR036412">
    <property type="entry name" value="HAD-like_sf"/>
</dbReference>
<sequence>MKIGLDFDNTIVRYDDVFYRVALEQGLIPANTPISKVSVRDYLRSVGKEAYWTEMQGYVYGSRMDDVQPFSNVIETLSAARDAGWELFIVSHKTRHPFMGPKYDLHEAARNWILTHLVVDGEPLIGSDSINFREQKDSKVERVNELGCDVFLDDLPEILNATNFSDSIRGVLFDPDDHHTDFTSAKRVRSWFEFKEFLEI</sequence>
<dbReference type="Gene3D" id="3.40.50.1000">
    <property type="entry name" value="HAD superfamily/HAD-like"/>
    <property type="match status" value="1"/>
</dbReference>
<evidence type="ECO:0008006" key="3">
    <source>
        <dbReference type="Google" id="ProtNLM"/>
    </source>
</evidence>
<gene>
    <name evidence="1" type="ORF">TALK_00870</name>
</gene>
<dbReference type="RefSeq" id="WP_085614917.1">
    <property type="nucleotide sequence ID" value="NZ_JFKB01000001.1"/>
</dbReference>
<evidence type="ECO:0000313" key="2">
    <source>
        <dbReference type="Proteomes" id="UP000193396"/>
    </source>
</evidence>
<dbReference type="AlphaFoldDB" id="A0A1Y2LFT3"/>
<accession>A0A1Y2LFT3</accession>
<dbReference type="OrthoDB" id="573782at2"/>
<dbReference type="EMBL" id="JFKB01000001">
    <property type="protein sequence ID" value="OSQ50082.1"/>
    <property type="molecule type" value="Genomic_DNA"/>
</dbReference>
<dbReference type="InterPro" id="IPR023214">
    <property type="entry name" value="HAD_sf"/>
</dbReference>
<protein>
    <recommendedName>
        <fullName evidence="3">Haloacid dehalogenase-like hydrolase</fullName>
    </recommendedName>
</protein>
<evidence type="ECO:0000313" key="1">
    <source>
        <dbReference type="EMBL" id="OSQ50082.1"/>
    </source>
</evidence>